<proteinExistence type="predicted"/>
<evidence type="ECO:0000259" key="2">
    <source>
        <dbReference type="PROSITE" id="PS50812"/>
    </source>
</evidence>
<feature type="compositionally biased region" description="Low complexity" evidence="1">
    <location>
        <begin position="48"/>
        <end position="61"/>
    </location>
</feature>
<dbReference type="GO" id="GO:0006298">
    <property type="term" value="P:mismatch repair"/>
    <property type="evidence" value="ECO:0007669"/>
    <property type="project" value="InterPro"/>
</dbReference>
<feature type="region of interest" description="Disordered" evidence="1">
    <location>
        <begin position="1"/>
        <end position="92"/>
    </location>
</feature>
<dbReference type="SMART" id="SM00293">
    <property type="entry name" value="PWWP"/>
    <property type="match status" value="1"/>
</dbReference>
<keyword evidence="4" id="KW-1185">Reference proteome</keyword>
<feature type="compositionally biased region" description="Acidic residues" evidence="1">
    <location>
        <begin position="205"/>
        <end position="218"/>
    </location>
</feature>
<feature type="compositionally biased region" description="Low complexity" evidence="1">
    <location>
        <begin position="326"/>
        <end position="351"/>
    </location>
</feature>
<evidence type="ECO:0000313" key="4">
    <source>
        <dbReference type="Proteomes" id="UP000424527"/>
    </source>
</evidence>
<dbReference type="InterPro" id="IPR007695">
    <property type="entry name" value="DNA_mismatch_repair_MutS-lik_N"/>
</dbReference>
<dbReference type="InterPro" id="IPR016151">
    <property type="entry name" value="DNA_mismatch_repair_MutS_N"/>
</dbReference>
<dbReference type="Pfam" id="PF00855">
    <property type="entry name" value="PWWP"/>
    <property type="match status" value="1"/>
</dbReference>
<dbReference type="SUPFAM" id="SSF55271">
    <property type="entry name" value="DNA repair protein MutS, domain I"/>
    <property type="match status" value="1"/>
</dbReference>
<accession>A0A6G0HMN0</accession>
<gene>
    <name evidence="3" type="ORF">D5F01_LYC21061</name>
</gene>
<dbReference type="AlphaFoldDB" id="A0A6G0HMN0"/>
<dbReference type="Gene3D" id="3.40.1170.10">
    <property type="entry name" value="DNA repair protein MutS, domain I"/>
    <property type="match status" value="1"/>
</dbReference>
<dbReference type="Pfam" id="PF01624">
    <property type="entry name" value="MutS_I"/>
    <property type="match status" value="1"/>
</dbReference>
<reference evidence="3 4" key="1">
    <citation type="submission" date="2019-07" db="EMBL/GenBank/DDBJ databases">
        <title>Chromosome genome assembly for large yellow croaker.</title>
        <authorList>
            <person name="Xiao S."/>
        </authorList>
    </citation>
    <scope>NUCLEOTIDE SEQUENCE [LARGE SCALE GENOMIC DNA]</scope>
    <source>
        <strain evidence="3">JMULYC20181020</strain>
        <tissue evidence="3">Muscle</tissue>
    </source>
</reference>
<dbReference type="Gene3D" id="2.30.30.140">
    <property type="match status" value="1"/>
</dbReference>
<evidence type="ECO:0000256" key="1">
    <source>
        <dbReference type="SAM" id="MobiDB-lite"/>
    </source>
</evidence>
<dbReference type="FunFam" id="2.30.30.140:FF:000144">
    <property type="entry name" value="DNA mismatch repair protein"/>
    <property type="match status" value="1"/>
</dbReference>
<comment type="caution">
    <text evidence="3">The sequence shown here is derived from an EMBL/GenBank/DDBJ whole genome shotgun (WGS) entry which is preliminary data.</text>
</comment>
<dbReference type="SUPFAM" id="SSF63748">
    <property type="entry name" value="Tudor/PWWP/MBT"/>
    <property type="match status" value="1"/>
</dbReference>
<dbReference type="GO" id="GO:0005634">
    <property type="term" value="C:nucleus"/>
    <property type="evidence" value="ECO:0007669"/>
    <property type="project" value="TreeGrafter"/>
</dbReference>
<dbReference type="EMBL" id="REGW02000021">
    <property type="protein sequence ID" value="KAE8280499.1"/>
    <property type="molecule type" value="Genomic_DNA"/>
</dbReference>
<dbReference type="InterPro" id="IPR000313">
    <property type="entry name" value="PWWP_dom"/>
</dbReference>
<dbReference type="PANTHER" id="PTHR15999">
    <property type="entry name" value="ZINC FINGER CW-TYPE PWWP DOMAIN PROTEIN 1"/>
    <property type="match status" value="1"/>
</dbReference>
<feature type="compositionally biased region" description="Acidic residues" evidence="1">
    <location>
        <begin position="225"/>
        <end position="235"/>
    </location>
</feature>
<dbReference type="Proteomes" id="UP000424527">
    <property type="component" value="Unassembled WGS sequence"/>
</dbReference>
<feature type="compositionally biased region" description="Acidic residues" evidence="1">
    <location>
        <begin position="287"/>
        <end position="303"/>
    </location>
</feature>
<dbReference type="PROSITE" id="PS50812">
    <property type="entry name" value="PWWP"/>
    <property type="match status" value="1"/>
</dbReference>
<dbReference type="InterPro" id="IPR042778">
    <property type="entry name" value="ZCWPW1/ZCWPW2"/>
</dbReference>
<organism evidence="3 4">
    <name type="scientific">Larimichthys crocea</name>
    <name type="common">Large yellow croaker</name>
    <name type="synonym">Pseudosciaena crocea</name>
    <dbReference type="NCBI Taxonomy" id="215358"/>
    <lineage>
        <taxon>Eukaryota</taxon>
        <taxon>Metazoa</taxon>
        <taxon>Chordata</taxon>
        <taxon>Craniata</taxon>
        <taxon>Vertebrata</taxon>
        <taxon>Euteleostomi</taxon>
        <taxon>Actinopterygii</taxon>
        <taxon>Neopterygii</taxon>
        <taxon>Teleostei</taxon>
        <taxon>Neoteleostei</taxon>
        <taxon>Acanthomorphata</taxon>
        <taxon>Eupercaria</taxon>
        <taxon>Sciaenidae</taxon>
        <taxon>Larimichthys</taxon>
    </lineage>
</organism>
<name>A0A6G0HMN0_LARCR</name>
<sequence>MAKQSSLFNFFTKSPPPVSKPKPSPSPAEADLPSSVEKSNSSPKEQAKQTPQQQQQQPAKSNKVKPKSNSKPANGGFNKLFGDKAPTTKQSPTCTLSAGALVWAKLEGHPWWPCMVVPQPLSGQQMRGRGRDQRIHVHFFDEPPTRGWVSTKYIREYQGSDSSDAKSGGVFFSGKPVIRRAMELADEVMFHSPEKRLKMPLCTDPSDEEEDDEDEEMELDKSTMSDEEVSDEDEPKNEKAKSPKVSRRSSRASTEKGNKAKRRRIIVASDSDGSDEEFKPEQAASSSEDEEEEEGTVSSEEAEESTHESEADSPVKPVKRKRPAEKPAAAKAKIPPTPSTAPKRAPAAVAADTKSRLSAFSAPDNFESQANGSGTGGGATVWDHEKLEWLQDGRRKDAGRRRQTEDDYDPTTLYVPEDFLNRNTPGMRRWWQLKSKMFDTVIFYKVGKFYELYHMDAVVGVNELGLTFMKGTWAHSGFPEIGFGRFSDVLVQKATRWVVWSRQRPQR</sequence>
<feature type="compositionally biased region" description="Pro residues" evidence="1">
    <location>
        <begin position="14"/>
        <end position="26"/>
    </location>
</feature>
<feature type="domain" description="PWWP" evidence="2">
    <location>
        <begin position="98"/>
        <end position="149"/>
    </location>
</feature>
<feature type="compositionally biased region" description="Polar residues" evidence="1">
    <location>
        <begin position="1"/>
        <end position="12"/>
    </location>
</feature>
<feature type="region of interest" description="Disordered" evidence="1">
    <location>
        <begin position="196"/>
        <end position="383"/>
    </location>
</feature>
<dbReference type="GO" id="GO:0005524">
    <property type="term" value="F:ATP binding"/>
    <property type="evidence" value="ECO:0007669"/>
    <property type="project" value="InterPro"/>
</dbReference>
<dbReference type="PANTHER" id="PTHR15999:SF2">
    <property type="entry name" value="ZINC FINGER CW-TYPE PWWP DOMAIN PROTEIN 1"/>
    <property type="match status" value="1"/>
</dbReference>
<dbReference type="GO" id="GO:0030983">
    <property type="term" value="F:mismatched DNA binding"/>
    <property type="evidence" value="ECO:0007669"/>
    <property type="project" value="InterPro"/>
</dbReference>
<evidence type="ECO:0000313" key="3">
    <source>
        <dbReference type="EMBL" id="KAE8280499.1"/>
    </source>
</evidence>
<dbReference type="CDD" id="cd05837">
    <property type="entry name" value="PWWP_MSH6"/>
    <property type="match status" value="1"/>
</dbReference>
<protein>
    <submittedName>
        <fullName evidence="3">DNA mismatch repair protein Msh6</fullName>
    </submittedName>
</protein>